<dbReference type="Pfam" id="PF01094">
    <property type="entry name" value="ANF_receptor"/>
    <property type="match status" value="1"/>
</dbReference>
<dbReference type="InterPro" id="IPR000337">
    <property type="entry name" value="GPCR_3"/>
</dbReference>
<dbReference type="PaxDb" id="8022-A0A061A657"/>
<dbReference type="SUPFAM" id="SSF53822">
    <property type="entry name" value="Periplasmic binding protein-like I"/>
    <property type="match status" value="1"/>
</dbReference>
<accession>A0A061A657</accession>
<comment type="subcellular location">
    <subcellularLocation>
        <location evidence="1">Membrane</location>
        <topology evidence="1">Multi-pass membrane protein</topology>
    </subcellularLocation>
</comment>
<protein>
    <recommendedName>
        <fullName evidence="7">Receptor ligand binding region domain-containing protein</fullName>
    </recommendedName>
</protein>
<dbReference type="AlphaFoldDB" id="A0A061A657"/>
<evidence type="ECO:0000259" key="7">
    <source>
        <dbReference type="Pfam" id="PF01094"/>
    </source>
</evidence>
<feature type="domain" description="Receptor ligand binding region" evidence="7">
    <location>
        <begin position="1"/>
        <end position="155"/>
    </location>
</feature>
<evidence type="ECO:0000313" key="8">
    <source>
        <dbReference type="EMBL" id="CDR18328.1"/>
    </source>
</evidence>
<evidence type="ECO:0000256" key="5">
    <source>
        <dbReference type="ARBA" id="ARBA00023170"/>
    </source>
</evidence>
<keyword evidence="5" id="KW-0675">Receptor</keyword>
<dbReference type="InterPro" id="IPR000068">
    <property type="entry name" value="GPCR_3_Ca_sens_rcpt-rel"/>
</dbReference>
<keyword evidence="4" id="KW-0472">Membrane</keyword>
<evidence type="ECO:0000256" key="4">
    <source>
        <dbReference type="ARBA" id="ARBA00023136"/>
    </source>
</evidence>
<evidence type="ECO:0000256" key="2">
    <source>
        <dbReference type="ARBA" id="ARBA00022692"/>
    </source>
</evidence>
<keyword evidence="2" id="KW-0812">Transmembrane</keyword>
<dbReference type="Gene3D" id="3.40.50.2300">
    <property type="match status" value="2"/>
</dbReference>
<dbReference type="PRINTS" id="PR00248">
    <property type="entry name" value="GPCRMGR"/>
</dbReference>
<dbReference type="EMBL" id="FR976332">
    <property type="protein sequence ID" value="CDR18328.1"/>
    <property type="molecule type" value="Genomic_DNA"/>
</dbReference>
<dbReference type="PANTHER" id="PTHR24061:SF528">
    <property type="entry name" value="C-FAMILY ODORANT RECEPTOR OLFCD2-RELATED"/>
    <property type="match status" value="1"/>
</dbReference>
<keyword evidence="3" id="KW-1133">Transmembrane helix</keyword>
<name>A0A061A657_ONCMY</name>
<evidence type="ECO:0000313" key="9">
    <source>
        <dbReference type="Proteomes" id="UP000193380"/>
    </source>
</evidence>
<reference evidence="8" key="2">
    <citation type="submission" date="2014-03" db="EMBL/GenBank/DDBJ databases">
        <authorList>
            <person name="Genoscope - CEA"/>
        </authorList>
    </citation>
    <scope>NUCLEOTIDE SEQUENCE</scope>
</reference>
<dbReference type="GO" id="GO:0004930">
    <property type="term" value="F:G protein-coupled receptor activity"/>
    <property type="evidence" value="ECO:0007669"/>
    <property type="project" value="InterPro"/>
</dbReference>
<evidence type="ECO:0000256" key="6">
    <source>
        <dbReference type="ARBA" id="ARBA00023180"/>
    </source>
</evidence>
<dbReference type="STRING" id="8022.A0A061A657"/>
<dbReference type="InterPro" id="IPR028082">
    <property type="entry name" value="Peripla_BP_I"/>
</dbReference>
<organism evidence="8 9">
    <name type="scientific">Oncorhynchus mykiss</name>
    <name type="common">Rainbow trout</name>
    <name type="synonym">Salmo gairdneri</name>
    <dbReference type="NCBI Taxonomy" id="8022"/>
    <lineage>
        <taxon>Eukaryota</taxon>
        <taxon>Metazoa</taxon>
        <taxon>Chordata</taxon>
        <taxon>Craniata</taxon>
        <taxon>Vertebrata</taxon>
        <taxon>Euteleostomi</taxon>
        <taxon>Actinopterygii</taxon>
        <taxon>Neopterygii</taxon>
        <taxon>Teleostei</taxon>
        <taxon>Protacanthopterygii</taxon>
        <taxon>Salmoniformes</taxon>
        <taxon>Salmonidae</taxon>
        <taxon>Salmoninae</taxon>
        <taxon>Oncorhynchus</taxon>
    </lineage>
</organism>
<sequence length="171" mass="18590">MVFAVDEINNSSDLLPGVTLGYQVHDSCTTVPMAMNVAFQLANGLDPMFDTGEQCSGSPTVTAIVGESGSTTTISMLRIIGPFGIPQKQYPTFFRTIPSDQFQAAALAHLIRHFGWTWIGAVRSDSDYGNYGMAAFLQAAQKEGICVEYSEAFSLTNPLSRVQRVADVIRR</sequence>
<proteinExistence type="predicted"/>
<dbReference type="GO" id="GO:0005886">
    <property type="term" value="C:plasma membrane"/>
    <property type="evidence" value="ECO:0007669"/>
    <property type="project" value="TreeGrafter"/>
</dbReference>
<evidence type="ECO:0000256" key="1">
    <source>
        <dbReference type="ARBA" id="ARBA00004141"/>
    </source>
</evidence>
<keyword evidence="6" id="KW-0325">Glycoprotein</keyword>
<reference evidence="8" key="1">
    <citation type="journal article" date="2014" name="Nat. Commun.">
        <title>The rainbow trout genome provides novel insights into evolution after whole-genome duplication in vertebrates.</title>
        <authorList>
            <person name="Berthelot C."/>
            <person name="Brunet F."/>
            <person name="Chalopin D."/>
            <person name="Juanchich A."/>
            <person name="Bernard M."/>
            <person name="Noel B."/>
            <person name="Bento P."/>
            <person name="Da Silva C."/>
            <person name="Labadie K."/>
            <person name="Alberti A."/>
            <person name="Aury J.M."/>
            <person name="Louis A."/>
            <person name="Dehais P."/>
            <person name="Bardou P."/>
            <person name="Montfort J."/>
            <person name="Klopp C."/>
            <person name="Cabau C."/>
            <person name="Gaspin C."/>
            <person name="Thorgaard G.H."/>
            <person name="Boussaha M."/>
            <person name="Quillet E."/>
            <person name="Guyomard R."/>
            <person name="Galiana D."/>
            <person name="Bobe J."/>
            <person name="Volff J.N."/>
            <person name="Genet C."/>
            <person name="Wincker P."/>
            <person name="Jaillon O."/>
            <person name="Roest Crollius H."/>
            <person name="Guiguen Y."/>
        </authorList>
    </citation>
    <scope>NUCLEOTIDE SEQUENCE [LARGE SCALE GENOMIC DNA]</scope>
</reference>
<dbReference type="InterPro" id="IPR001828">
    <property type="entry name" value="ANF_lig-bd_rcpt"/>
</dbReference>
<dbReference type="PANTHER" id="PTHR24061">
    <property type="entry name" value="CALCIUM-SENSING RECEPTOR-RELATED"/>
    <property type="match status" value="1"/>
</dbReference>
<evidence type="ECO:0000256" key="3">
    <source>
        <dbReference type="ARBA" id="ARBA00022989"/>
    </source>
</evidence>
<gene>
    <name evidence="8" type="ORF">GSONMT00035361001</name>
</gene>
<dbReference type="Proteomes" id="UP000193380">
    <property type="component" value="Unassembled WGS sequence"/>
</dbReference>